<name>A0ABM0M330_SACKO</name>
<dbReference type="Proteomes" id="UP000694865">
    <property type="component" value="Unplaced"/>
</dbReference>
<dbReference type="PANTHER" id="PTHR31424">
    <property type="entry name" value="PROTEIN CBG23806"/>
    <property type="match status" value="1"/>
</dbReference>
<feature type="compositionally biased region" description="Polar residues" evidence="1">
    <location>
        <begin position="792"/>
        <end position="802"/>
    </location>
</feature>
<protein>
    <submittedName>
        <fullName evidence="3">Uncharacterized protein LOC100367812</fullName>
    </submittedName>
</protein>
<dbReference type="InterPro" id="IPR036361">
    <property type="entry name" value="SAP_dom_sf"/>
</dbReference>
<keyword evidence="2" id="KW-1185">Reference proteome</keyword>
<proteinExistence type="predicted"/>
<organism evidence="2 3">
    <name type="scientific">Saccoglossus kowalevskii</name>
    <name type="common">Acorn worm</name>
    <dbReference type="NCBI Taxonomy" id="10224"/>
    <lineage>
        <taxon>Eukaryota</taxon>
        <taxon>Metazoa</taxon>
        <taxon>Hemichordata</taxon>
        <taxon>Enteropneusta</taxon>
        <taxon>Harrimaniidae</taxon>
        <taxon>Saccoglossus</taxon>
    </lineage>
</organism>
<sequence>MSDNLESLYGRLKFSEAVLSDTNISQVTSSSQDNSDVLFALKLKWKTLEEWANELRGTTHEIELQYVALLDLSIEGHPVCLKKESPRLGSLLRTRSQKVKKALSVIKNTKKKEEAREKEWKIHIYRSDIVSYNNIKTELKNLNEMQSQNVRDLNTAKKQIIEEKLVNKHLEQYINTIQGKGLCNGRQLCDLKEKQKKRKLKTLKSKLEVSLWFMKSFGLTVQNLTATSDTNSDVIFNFVADNIVEEKIQPESIRNNTVPDVAASEKLTSLSEDKLIELFELQHLLDKFCISNEAYHEMTMTTCGKQLPRSYLIKQCRKDLNDVTHIEPVPEGYGAQRNFKDLLRKEIRKFWSEENNDQRTIKVKISGDGAQMSRSANYNFLSFSILNRGNLVKSAQGMDDNIGNLFLGNHTIACVKGKECYETIRDSFRDAITSVNEMVSNPTITIDGKSVDLDFYLGGDYKFILMVLGLKGATSNYACAWCYCSKDERHDMSKHNDFWNEPPHCRDLDSLIRLKGDFSIYQDPLFNIPLKNVAVDELHLLLRIMDILIRAVVLECHELDLNEKKNSLKALLDAVNNKVHVTFSIWQKKGSAELDWTSLTGDSKKKLLKTLPEYFEGFLRPETSATVKTIWQEFSKLYELMKSKPDYAMFQEKAKEWIRLFQSLSTKCTGYQKERITPYMHILAYHVPMMMKIHGDITLFTGQGVEKNNDEGRKVYFRRSNKADAPADILLSESRQDALCSMRRKSREYCKRTQNYWSEGIYSLRNTRPCISSTNVSTCEVSLPDFTDRVLTPSTPSDNEASSPVMEGAATESATPLSRADVLKMTVLALKEQCRTNHLGVSGNKRTLQERLIKGLKLE</sequence>
<evidence type="ECO:0000313" key="2">
    <source>
        <dbReference type="Proteomes" id="UP000694865"/>
    </source>
</evidence>
<accession>A0ABM0M330</accession>
<gene>
    <name evidence="3" type="primary">LOC100367812</name>
</gene>
<dbReference type="Gene3D" id="1.10.720.30">
    <property type="entry name" value="SAP domain"/>
    <property type="match status" value="1"/>
</dbReference>
<feature type="region of interest" description="Disordered" evidence="1">
    <location>
        <begin position="790"/>
        <end position="816"/>
    </location>
</feature>
<evidence type="ECO:0000256" key="1">
    <source>
        <dbReference type="SAM" id="MobiDB-lite"/>
    </source>
</evidence>
<evidence type="ECO:0000313" key="3">
    <source>
        <dbReference type="RefSeq" id="XP_006814421.1"/>
    </source>
</evidence>
<dbReference type="RefSeq" id="XP_006814421.1">
    <property type="nucleotide sequence ID" value="XM_006814358.1"/>
</dbReference>
<dbReference type="SUPFAM" id="SSF68906">
    <property type="entry name" value="SAP domain"/>
    <property type="match status" value="1"/>
</dbReference>
<dbReference type="GeneID" id="100367812"/>
<dbReference type="PANTHER" id="PTHR31424:SF3">
    <property type="entry name" value="RING-TYPE DOMAIN-CONTAINING PROTEIN"/>
    <property type="match status" value="1"/>
</dbReference>
<reference evidence="3" key="1">
    <citation type="submission" date="2025-08" db="UniProtKB">
        <authorList>
            <consortium name="RefSeq"/>
        </authorList>
    </citation>
    <scope>IDENTIFICATION</scope>
    <source>
        <tissue evidence="3">Testes</tissue>
    </source>
</reference>